<organism evidence="18 19">
    <name type="scientific">Temnothorax curvispinosus</name>
    <dbReference type="NCBI Taxonomy" id="300111"/>
    <lineage>
        <taxon>Eukaryota</taxon>
        <taxon>Metazoa</taxon>
        <taxon>Ecdysozoa</taxon>
        <taxon>Arthropoda</taxon>
        <taxon>Hexapoda</taxon>
        <taxon>Insecta</taxon>
        <taxon>Pterygota</taxon>
        <taxon>Neoptera</taxon>
        <taxon>Endopterygota</taxon>
        <taxon>Hymenoptera</taxon>
        <taxon>Apocrita</taxon>
        <taxon>Aculeata</taxon>
        <taxon>Formicoidea</taxon>
        <taxon>Formicidae</taxon>
        <taxon>Myrmicinae</taxon>
        <taxon>Temnothorax</taxon>
    </lineage>
</organism>
<comment type="catalytic activity">
    <reaction evidence="8">
        <text>13-octadecanoyloxy-octadecanoate + H2O = 13-hydroxy-octadecanoate + octadecanoate + H(+)</text>
        <dbReference type="Rhea" id="RHEA:52084"/>
        <dbReference type="ChEBI" id="CHEBI:15377"/>
        <dbReference type="ChEBI" id="CHEBI:15378"/>
        <dbReference type="ChEBI" id="CHEBI:25629"/>
        <dbReference type="ChEBI" id="CHEBI:136304"/>
        <dbReference type="ChEBI" id="CHEBI:136335"/>
    </reaction>
    <physiologicalReaction direction="left-to-right" evidence="8">
        <dbReference type="Rhea" id="RHEA:52085"/>
    </physiologicalReaction>
</comment>
<evidence type="ECO:0000313" key="19">
    <source>
        <dbReference type="RefSeq" id="XP_024887508.1"/>
    </source>
</evidence>
<dbReference type="AlphaFoldDB" id="A0A6J1R053"/>
<sequence length="241" mass="28152">MKMPHVLNTVVHLVNLVAYSFTLYYAFKILHIPFLEKKFSDFEPGQFKYLTMWDVILQAIFFLICLLNDLIGTNAVNPKKPPFMRKLKDHLHASLGFPVAMFVGVTFWALMFVDRELVLPKALDPYFPWWLNHLMHTMIMVTTVLEMIVAPRQYPKRSRSLGILTGFMLTYLVWIHVIYFKSGVWVYPVMDVLTPPLRIVFFAVLLTFCTILYFVGEMLNNIIWGKKYVAVTESVEPDMKT</sequence>
<feature type="transmembrane region" description="Helical" evidence="17">
    <location>
        <begin position="91"/>
        <end position="110"/>
    </location>
</feature>
<feature type="transmembrane region" description="Helical" evidence="17">
    <location>
        <begin position="130"/>
        <end position="149"/>
    </location>
</feature>
<evidence type="ECO:0000256" key="9">
    <source>
        <dbReference type="ARBA" id="ARBA00047863"/>
    </source>
</evidence>
<protein>
    <submittedName>
        <fullName evidence="19">Androgen-dependent TFPI-regulating protein-like isoform X1</fullName>
    </submittedName>
</protein>
<comment type="subcellular location">
    <subcellularLocation>
        <location evidence="2">Endomembrane system</location>
        <topology evidence="2">Multi-pass membrane protein</topology>
    </subcellularLocation>
</comment>
<dbReference type="OrthoDB" id="1898221at2759"/>
<comment type="catalytic activity">
    <reaction evidence="12">
        <text>9-(9Z-octadecenoyloxy)-octadecanoate + H2O = 9-hydroxy-octadecanoate + (9Z)-octadecenoate + H(+)</text>
        <dbReference type="Rhea" id="RHEA:52048"/>
        <dbReference type="ChEBI" id="CHEBI:15377"/>
        <dbReference type="ChEBI" id="CHEBI:15378"/>
        <dbReference type="ChEBI" id="CHEBI:30823"/>
        <dbReference type="ChEBI" id="CHEBI:136282"/>
        <dbReference type="ChEBI" id="CHEBI:136286"/>
    </reaction>
    <physiologicalReaction direction="left-to-right" evidence="12">
        <dbReference type="Rhea" id="RHEA:52049"/>
    </physiologicalReaction>
</comment>
<keyword evidence="4 17" id="KW-0812">Transmembrane</keyword>
<gene>
    <name evidence="19" type="primary">LOC112464620</name>
</gene>
<feature type="transmembrane region" description="Helical" evidence="17">
    <location>
        <begin position="161"/>
        <end position="179"/>
    </location>
</feature>
<accession>A0A6J1R053</accession>
<dbReference type="PANTHER" id="PTHR10989">
    <property type="entry name" value="ANDROGEN-INDUCED PROTEIN 1-RELATED"/>
    <property type="match status" value="1"/>
</dbReference>
<reference evidence="19" key="1">
    <citation type="submission" date="2025-08" db="UniProtKB">
        <authorList>
            <consortium name="RefSeq"/>
        </authorList>
    </citation>
    <scope>IDENTIFICATION</scope>
    <source>
        <tissue evidence="19">Whole body</tissue>
    </source>
</reference>
<evidence type="ECO:0000256" key="17">
    <source>
        <dbReference type="SAM" id="Phobius"/>
    </source>
</evidence>
<keyword evidence="6 17" id="KW-0472">Membrane</keyword>
<dbReference type="PANTHER" id="PTHR10989:SF16">
    <property type="entry name" value="AT02829P-RELATED"/>
    <property type="match status" value="1"/>
</dbReference>
<evidence type="ECO:0000256" key="16">
    <source>
        <dbReference type="ARBA" id="ARBA00049428"/>
    </source>
</evidence>
<dbReference type="GO" id="GO:0012505">
    <property type="term" value="C:endomembrane system"/>
    <property type="evidence" value="ECO:0007669"/>
    <property type="project" value="UniProtKB-SubCell"/>
</dbReference>
<dbReference type="GO" id="GO:0016020">
    <property type="term" value="C:membrane"/>
    <property type="evidence" value="ECO:0007669"/>
    <property type="project" value="InterPro"/>
</dbReference>
<feature type="transmembrane region" description="Helical" evidence="17">
    <location>
        <begin position="199"/>
        <end position="216"/>
    </location>
</feature>
<evidence type="ECO:0000256" key="6">
    <source>
        <dbReference type="ARBA" id="ARBA00023136"/>
    </source>
</evidence>
<keyword evidence="5 17" id="KW-1133">Transmembrane helix</keyword>
<evidence type="ECO:0000256" key="2">
    <source>
        <dbReference type="ARBA" id="ARBA00004127"/>
    </source>
</evidence>
<comment type="similarity">
    <text evidence="3">Belongs to the AIG1 family.</text>
</comment>
<comment type="catalytic activity">
    <reaction evidence="1">
        <text>9-(9Z-hexadecenoyloxy)-octadecanoate + H2O = (9Z)-hexadecenoate + 9-hydroxy-octadecanoate + H(+)</text>
        <dbReference type="Rhea" id="RHEA:52068"/>
        <dbReference type="ChEBI" id="CHEBI:15377"/>
        <dbReference type="ChEBI" id="CHEBI:15378"/>
        <dbReference type="ChEBI" id="CHEBI:32372"/>
        <dbReference type="ChEBI" id="CHEBI:136286"/>
        <dbReference type="ChEBI" id="CHEBI:136309"/>
    </reaction>
    <physiologicalReaction direction="left-to-right" evidence="1">
        <dbReference type="Rhea" id="RHEA:52069"/>
    </physiologicalReaction>
</comment>
<feature type="transmembrane region" description="Helical" evidence="17">
    <location>
        <begin position="47"/>
        <end position="71"/>
    </location>
</feature>
<comment type="catalytic activity">
    <reaction evidence="14">
        <text>13-(9Z-octadecenoyloxy)-octadecanoate + H2O = 13-hydroxy-octadecanoate + (9Z)-octadecenoate + H(+)</text>
        <dbReference type="Rhea" id="RHEA:52064"/>
        <dbReference type="ChEBI" id="CHEBI:15377"/>
        <dbReference type="ChEBI" id="CHEBI:15378"/>
        <dbReference type="ChEBI" id="CHEBI:30823"/>
        <dbReference type="ChEBI" id="CHEBI:136303"/>
        <dbReference type="ChEBI" id="CHEBI:136304"/>
    </reaction>
    <physiologicalReaction direction="left-to-right" evidence="14">
        <dbReference type="Rhea" id="RHEA:52065"/>
    </physiologicalReaction>
</comment>
<evidence type="ECO:0000256" key="5">
    <source>
        <dbReference type="ARBA" id="ARBA00022989"/>
    </source>
</evidence>
<keyword evidence="18" id="KW-1185">Reference proteome</keyword>
<evidence type="ECO:0000256" key="13">
    <source>
        <dbReference type="ARBA" id="ARBA00049221"/>
    </source>
</evidence>
<dbReference type="Pfam" id="PF04750">
    <property type="entry name" value="Far-17a_AIG1"/>
    <property type="match status" value="1"/>
</dbReference>
<evidence type="ECO:0000256" key="8">
    <source>
        <dbReference type="ARBA" id="ARBA00047427"/>
    </source>
</evidence>
<proteinExistence type="inferred from homology"/>
<comment type="catalytic activity">
    <reaction evidence="13">
        <text>9-octadecanoyloxy-octadecanoate + H2O = 9-hydroxy-octadecanoate + octadecanoate + H(+)</text>
        <dbReference type="Rhea" id="RHEA:52096"/>
        <dbReference type="ChEBI" id="CHEBI:15377"/>
        <dbReference type="ChEBI" id="CHEBI:15378"/>
        <dbReference type="ChEBI" id="CHEBI:25629"/>
        <dbReference type="ChEBI" id="CHEBI:136286"/>
        <dbReference type="ChEBI" id="CHEBI:136373"/>
    </reaction>
    <physiologicalReaction direction="left-to-right" evidence="13">
        <dbReference type="Rhea" id="RHEA:52097"/>
    </physiologicalReaction>
</comment>
<feature type="transmembrane region" description="Helical" evidence="17">
    <location>
        <begin position="7"/>
        <end position="27"/>
    </location>
</feature>
<comment type="catalytic activity">
    <reaction evidence="16">
        <text>12-(9Z-hexadecenoyloxy)-octadecanoate + H2O = 12-hydroxyoctadecanoate + (9Z)-hexadecenoate + H(+)</text>
        <dbReference type="Rhea" id="RHEA:52072"/>
        <dbReference type="ChEBI" id="CHEBI:15377"/>
        <dbReference type="ChEBI" id="CHEBI:15378"/>
        <dbReference type="ChEBI" id="CHEBI:32372"/>
        <dbReference type="ChEBI" id="CHEBI:84201"/>
        <dbReference type="ChEBI" id="CHEBI:136312"/>
    </reaction>
    <physiologicalReaction direction="left-to-right" evidence="16">
        <dbReference type="Rhea" id="RHEA:52073"/>
    </physiologicalReaction>
</comment>
<evidence type="ECO:0000256" key="12">
    <source>
        <dbReference type="ARBA" id="ARBA00048800"/>
    </source>
</evidence>
<dbReference type="GeneID" id="112464620"/>
<evidence type="ECO:0000256" key="10">
    <source>
        <dbReference type="ARBA" id="ARBA00048680"/>
    </source>
</evidence>
<comment type="catalytic activity">
    <reaction evidence="7">
        <text>12-hexadecanoyloxy-octadecanoate + H2O = 12-hydroxyoctadecanoate + hexadecanoate + H(+)</text>
        <dbReference type="Rhea" id="RHEA:52056"/>
        <dbReference type="ChEBI" id="CHEBI:7896"/>
        <dbReference type="ChEBI" id="CHEBI:15377"/>
        <dbReference type="ChEBI" id="CHEBI:15378"/>
        <dbReference type="ChEBI" id="CHEBI:83677"/>
        <dbReference type="ChEBI" id="CHEBI:84201"/>
    </reaction>
    <physiologicalReaction direction="left-to-right" evidence="7">
        <dbReference type="Rhea" id="RHEA:52057"/>
    </physiologicalReaction>
</comment>
<dbReference type="InterPro" id="IPR006838">
    <property type="entry name" value="ADTRP_AIG1"/>
</dbReference>
<comment type="catalytic activity">
    <reaction evidence="11">
        <text>12-(9Z-octadecenoyloxy)-octadecanoate + H2O = 12-hydroxyoctadecanoate + (9Z)-octadecenoate + H(+)</text>
        <dbReference type="Rhea" id="RHEA:52060"/>
        <dbReference type="ChEBI" id="CHEBI:15377"/>
        <dbReference type="ChEBI" id="CHEBI:15378"/>
        <dbReference type="ChEBI" id="CHEBI:30823"/>
        <dbReference type="ChEBI" id="CHEBI:84201"/>
        <dbReference type="ChEBI" id="CHEBI:136302"/>
    </reaction>
    <physiologicalReaction direction="left-to-right" evidence="11">
        <dbReference type="Rhea" id="RHEA:52061"/>
    </physiologicalReaction>
</comment>
<dbReference type="Proteomes" id="UP000504618">
    <property type="component" value="Unplaced"/>
</dbReference>
<evidence type="ECO:0000256" key="4">
    <source>
        <dbReference type="ARBA" id="ARBA00022692"/>
    </source>
</evidence>
<evidence type="ECO:0000256" key="1">
    <source>
        <dbReference type="ARBA" id="ARBA00000923"/>
    </source>
</evidence>
<dbReference type="RefSeq" id="XP_024887508.1">
    <property type="nucleotide sequence ID" value="XM_025031740.1"/>
</dbReference>
<comment type="catalytic activity">
    <reaction evidence="10">
        <text>12-octadecanoyloxy-octadecanoate + H2O = 12-hydroxyoctadecanoate + octadecanoate + H(+)</text>
        <dbReference type="Rhea" id="RHEA:52080"/>
        <dbReference type="ChEBI" id="CHEBI:15377"/>
        <dbReference type="ChEBI" id="CHEBI:15378"/>
        <dbReference type="ChEBI" id="CHEBI:25629"/>
        <dbReference type="ChEBI" id="CHEBI:84201"/>
        <dbReference type="ChEBI" id="CHEBI:136330"/>
    </reaction>
    <physiologicalReaction direction="left-to-right" evidence="10">
        <dbReference type="Rhea" id="RHEA:52081"/>
    </physiologicalReaction>
</comment>
<evidence type="ECO:0000313" key="18">
    <source>
        <dbReference type="Proteomes" id="UP000504618"/>
    </source>
</evidence>
<comment type="catalytic activity">
    <reaction evidence="15">
        <text>13-(9Z-hexadecenoyloxy)-octadecanoate + H2O = 13-hydroxy-octadecanoate + (9Z)-hexadecenoate + H(+)</text>
        <dbReference type="Rhea" id="RHEA:52076"/>
        <dbReference type="ChEBI" id="CHEBI:15377"/>
        <dbReference type="ChEBI" id="CHEBI:15378"/>
        <dbReference type="ChEBI" id="CHEBI:32372"/>
        <dbReference type="ChEBI" id="CHEBI:136304"/>
        <dbReference type="ChEBI" id="CHEBI:136315"/>
    </reaction>
    <physiologicalReaction direction="left-to-right" evidence="15">
        <dbReference type="Rhea" id="RHEA:52077"/>
    </physiologicalReaction>
</comment>
<evidence type="ECO:0000256" key="14">
    <source>
        <dbReference type="ARBA" id="ARBA00049296"/>
    </source>
</evidence>
<evidence type="ECO:0000256" key="3">
    <source>
        <dbReference type="ARBA" id="ARBA00009300"/>
    </source>
</evidence>
<name>A0A6J1R053_9HYME</name>
<evidence type="ECO:0000256" key="15">
    <source>
        <dbReference type="ARBA" id="ARBA00049322"/>
    </source>
</evidence>
<evidence type="ECO:0000256" key="11">
    <source>
        <dbReference type="ARBA" id="ARBA00048701"/>
    </source>
</evidence>
<evidence type="ECO:0000256" key="7">
    <source>
        <dbReference type="ARBA" id="ARBA00047368"/>
    </source>
</evidence>
<comment type="catalytic activity">
    <reaction evidence="9">
        <text>9-hexadecanoyloxy-octadecanoate + H2O = 9-hydroxy-octadecanoate + hexadecanoate + H(+)</text>
        <dbReference type="Rhea" id="RHEA:52052"/>
        <dbReference type="ChEBI" id="CHEBI:7896"/>
        <dbReference type="ChEBI" id="CHEBI:15377"/>
        <dbReference type="ChEBI" id="CHEBI:15378"/>
        <dbReference type="ChEBI" id="CHEBI:83670"/>
        <dbReference type="ChEBI" id="CHEBI:136286"/>
    </reaction>
    <physiologicalReaction direction="left-to-right" evidence="9">
        <dbReference type="Rhea" id="RHEA:52053"/>
    </physiologicalReaction>
</comment>